<protein>
    <submittedName>
        <fullName evidence="1">Uncharacterized protein</fullName>
    </submittedName>
</protein>
<comment type="caution">
    <text evidence="1">The sequence shown here is derived from an EMBL/GenBank/DDBJ whole genome shotgun (WGS) entry which is preliminary data.</text>
</comment>
<dbReference type="EMBL" id="BMAW01040871">
    <property type="protein sequence ID" value="GFU61330.1"/>
    <property type="molecule type" value="Genomic_DNA"/>
</dbReference>
<organism evidence="1 2">
    <name type="scientific">Nephila pilipes</name>
    <name type="common">Giant wood spider</name>
    <name type="synonym">Nephila maculata</name>
    <dbReference type="NCBI Taxonomy" id="299642"/>
    <lineage>
        <taxon>Eukaryota</taxon>
        <taxon>Metazoa</taxon>
        <taxon>Ecdysozoa</taxon>
        <taxon>Arthropoda</taxon>
        <taxon>Chelicerata</taxon>
        <taxon>Arachnida</taxon>
        <taxon>Araneae</taxon>
        <taxon>Araneomorphae</taxon>
        <taxon>Entelegynae</taxon>
        <taxon>Araneoidea</taxon>
        <taxon>Nephilidae</taxon>
        <taxon>Nephila</taxon>
    </lineage>
</organism>
<reference evidence="1" key="1">
    <citation type="submission" date="2020-08" db="EMBL/GenBank/DDBJ databases">
        <title>Multicomponent nature underlies the extraordinary mechanical properties of spider dragline silk.</title>
        <authorList>
            <person name="Kono N."/>
            <person name="Nakamura H."/>
            <person name="Mori M."/>
            <person name="Yoshida Y."/>
            <person name="Ohtoshi R."/>
            <person name="Malay A.D."/>
            <person name="Moran D.A.P."/>
            <person name="Tomita M."/>
            <person name="Numata K."/>
            <person name="Arakawa K."/>
        </authorList>
    </citation>
    <scope>NUCLEOTIDE SEQUENCE</scope>
</reference>
<dbReference type="Proteomes" id="UP000887013">
    <property type="component" value="Unassembled WGS sequence"/>
</dbReference>
<accession>A0A8X6US84</accession>
<feature type="non-terminal residue" evidence="1">
    <location>
        <position position="1"/>
    </location>
</feature>
<name>A0A8X6US84_NEPPI</name>
<dbReference type="AlphaFoldDB" id="A0A8X6US84"/>
<evidence type="ECO:0000313" key="1">
    <source>
        <dbReference type="EMBL" id="GFU61330.1"/>
    </source>
</evidence>
<evidence type="ECO:0000313" key="2">
    <source>
        <dbReference type="Proteomes" id="UP000887013"/>
    </source>
</evidence>
<keyword evidence="2" id="KW-1185">Reference proteome</keyword>
<sequence>NCCLFVTSELLVNSEWIFKANGIRTIESYLCADLVQIFSDGSSDETILKGGAGIHTTLLDDTSSLAS</sequence>
<gene>
    <name evidence="1" type="ORF">NPIL_171751</name>
</gene>
<proteinExistence type="predicted"/>